<dbReference type="EMBL" id="PFPI01000027">
    <property type="protein sequence ID" value="PIZ93371.1"/>
    <property type="molecule type" value="Genomic_DNA"/>
</dbReference>
<reference evidence="3" key="1">
    <citation type="submission" date="2017-09" db="EMBL/GenBank/DDBJ databases">
        <title>Depth-based differentiation of microbial function through sediment-hosted aquifers and enrichment of novel symbionts in the deep terrestrial subsurface.</title>
        <authorList>
            <person name="Probst A.J."/>
            <person name="Ladd B."/>
            <person name="Jarett J.K."/>
            <person name="Geller-Mcgrath D.E."/>
            <person name="Sieber C.M.K."/>
            <person name="Emerson J.B."/>
            <person name="Anantharaman K."/>
            <person name="Thomas B.C."/>
            <person name="Malmstrom R."/>
            <person name="Stieglmeier M."/>
            <person name="Klingl A."/>
            <person name="Woyke T."/>
            <person name="Ryan C.M."/>
            <person name="Banfield J.F."/>
        </authorList>
    </citation>
    <scope>NUCLEOTIDE SEQUENCE [LARGE SCALE GENOMIC DNA]</scope>
</reference>
<sequence length="401" mass="46222">MTRTSRIFWSFFLFLLFCIGFAFLVYGYEWYQESREVREEHARQQAAIDAVLAVRQADDLTETGDPFGEDGIVHVLFIGLDSRTGQEFGHCDAIQFIEIDKKNDSISIIAVPRGTYAPLPFGKGVTSTDYYVSNSCALGGLEYGIKNIERILGKKADYLVMVGFSETFGILRQADLPTTETLQWLRNRQGYAIGEPQRARNHSTFIKQMMVKFVPENPSAIDTPFHYIIYKMVRTDLTFGEAEEIVKVLSAMDIQKHPEKISLSMKPAYTVQDIPYDPDTISDHLSSTLGKISQWLPKVDYSGQTEEEIQQKLLATIKEHDGDEEFLKWAFENDLWLQIEDDTTREQMRWNMMNTYFTLITAEERQNLLADYVLEMEQLSKTEWEEKGKVLLLTWIDDAKN</sequence>
<comment type="caution">
    <text evidence="2">The sequence shown here is derived from an EMBL/GenBank/DDBJ whole genome shotgun (WGS) entry which is preliminary data.</text>
</comment>
<evidence type="ECO:0000313" key="3">
    <source>
        <dbReference type="Proteomes" id="UP000230078"/>
    </source>
</evidence>
<dbReference type="AlphaFoldDB" id="A0A2M7V4B0"/>
<keyword evidence="1" id="KW-1133">Transmembrane helix</keyword>
<organism evidence="2 3">
    <name type="scientific">Candidatus Magasanikbacteria bacterium CG_4_10_14_0_2_um_filter_41_31</name>
    <dbReference type="NCBI Taxonomy" id="1974639"/>
    <lineage>
        <taxon>Bacteria</taxon>
        <taxon>Candidatus Magasanikiibacteriota</taxon>
    </lineage>
</organism>
<dbReference type="PANTHER" id="PTHR33392">
    <property type="entry name" value="POLYISOPRENYL-TEICHOIC ACID--PEPTIDOGLYCAN TEICHOIC ACID TRANSFERASE TAGU"/>
    <property type="match status" value="1"/>
</dbReference>
<evidence type="ECO:0000313" key="2">
    <source>
        <dbReference type="EMBL" id="PIZ93371.1"/>
    </source>
</evidence>
<gene>
    <name evidence="2" type="ORF">COX83_02145</name>
</gene>
<keyword evidence="1" id="KW-0812">Transmembrane</keyword>
<keyword evidence="1" id="KW-0472">Membrane</keyword>
<evidence type="ECO:0000256" key="1">
    <source>
        <dbReference type="SAM" id="Phobius"/>
    </source>
</evidence>
<evidence type="ECO:0008006" key="4">
    <source>
        <dbReference type="Google" id="ProtNLM"/>
    </source>
</evidence>
<proteinExistence type="predicted"/>
<dbReference type="InterPro" id="IPR050922">
    <property type="entry name" value="LytR/CpsA/Psr_CW_biosynth"/>
</dbReference>
<feature type="transmembrane region" description="Helical" evidence="1">
    <location>
        <begin position="7"/>
        <end position="28"/>
    </location>
</feature>
<dbReference type="Gene3D" id="3.30.420.590">
    <property type="match status" value="1"/>
</dbReference>
<dbReference type="Proteomes" id="UP000230078">
    <property type="component" value="Unassembled WGS sequence"/>
</dbReference>
<protein>
    <recommendedName>
        <fullName evidence="4">Cell envelope-related transcriptional attenuator domain-containing protein</fullName>
    </recommendedName>
</protein>
<accession>A0A2M7V4B0</accession>
<name>A0A2M7V4B0_9BACT</name>
<dbReference type="PANTHER" id="PTHR33392:SF6">
    <property type="entry name" value="POLYISOPRENYL-TEICHOIC ACID--PEPTIDOGLYCAN TEICHOIC ACID TRANSFERASE TAGU"/>
    <property type="match status" value="1"/>
</dbReference>